<dbReference type="EMBL" id="PKHU01000003">
    <property type="protein sequence ID" value="PKZ29403.1"/>
    <property type="molecule type" value="Genomic_DNA"/>
</dbReference>
<keyword evidence="5 14" id="KW-0004">4Fe-4S</keyword>
<evidence type="ECO:0000256" key="8">
    <source>
        <dbReference type="ARBA" id="ARBA00022714"/>
    </source>
</evidence>
<dbReference type="Proteomes" id="UP000234639">
    <property type="component" value="Unassembled WGS sequence"/>
</dbReference>
<feature type="binding site" evidence="14 15">
    <location>
        <position position="63"/>
    </location>
    <ligand>
        <name>[4Fe-4S] cluster</name>
        <dbReference type="ChEBI" id="CHEBI:49883"/>
        <note>4Fe-4S-S-AdoMet</note>
    </ligand>
</feature>
<keyword evidence="12 14" id="KW-0411">Iron-sulfur</keyword>
<reference evidence="17 18" key="1">
    <citation type="submission" date="2017-12" db="EMBL/GenBank/DDBJ databases">
        <title>Phylogenetic diversity of female urinary microbiome.</title>
        <authorList>
            <person name="Thomas-White K."/>
            <person name="Wolfe A.J."/>
        </authorList>
    </citation>
    <scope>NUCLEOTIDE SEQUENCE [LARGE SCALE GENOMIC DNA]</scope>
    <source>
        <strain evidence="17 18">UMB0112</strain>
    </source>
</reference>
<evidence type="ECO:0000256" key="14">
    <source>
        <dbReference type="HAMAP-Rule" id="MF_01694"/>
    </source>
</evidence>
<dbReference type="Pfam" id="PF04055">
    <property type="entry name" value="Radical_SAM"/>
    <property type="match status" value="1"/>
</dbReference>
<dbReference type="GO" id="GO:0051537">
    <property type="term" value="F:2 iron, 2 sulfur cluster binding"/>
    <property type="evidence" value="ECO:0007669"/>
    <property type="project" value="UniProtKB-KW"/>
</dbReference>
<dbReference type="HAMAP" id="MF_01694">
    <property type="entry name" value="BioB"/>
    <property type="match status" value="1"/>
</dbReference>
<evidence type="ECO:0000256" key="5">
    <source>
        <dbReference type="ARBA" id="ARBA00022485"/>
    </source>
</evidence>
<name>A0A2I1NAJ3_9BACT</name>
<dbReference type="NCBIfam" id="TIGR00433">
    <property type="entry name" value="bioB"/>
    <property type="match status" value="1"/>
</dbReference>
<comment type="cofactor">
    <cofactor evidence="14">
        <name>[2Fe-2S] cluster</name>
        <dbReference type="ChEBI" id="CHEBI:190135"/>
    </cofactor>
    <text evidence="14">Binds 1 [2Fe-2S] cluster. The cluster is coordinated with 3 cysteines and 1 arginine.</text>
</comment>
<dbReference type="EC" id="2.8.1.6" evidence="4 14"/>
<feature type="domain" description="Radical SAM core" evidence="16">
    <location>
        <begin position="45"/>
        <end position="276"/>
    </location>
</feature>
<keyword evidence="11 14" id="KW-0408">Iron</keyword>
<dbReference type="SFLD" id="SFLDG01278">
    <property type="entry name" value="biotin_synthase_like"/>
    <property type="match status" value="1"/>
</dbReference>
<dbReference type="InterPro" id="IPR006638">
    <property type="entry name" value="Elp3/MiaA/NifB-like_rSAM"/>
</dbReference>
<evidence type="ECO:0000256" key="1">
    <source>
        <dbReference type="ARBA" id="ARBA00004942"/>
    </source>
</evidence>
<dbReference type="SFLD" id="SFLDG01060">
    <property type="entry name" value="BATS_domain_containing"/>
    <property type="match status" value="1"/>
</dbReference>
<evidence type="ECO:0000256" key="3">
    <source>
        <dbReference type="ARBA" id="ARBA00011738"/>
    </source>
</evidence>
<comment type="catalytic activity">
    <reaction evidence="13 14">
        <text>(4R,5S)-dethiobiotin + (sulfur carrier)-SH + 2 reduced [2Fe-2S]-[ferredoxin] + 2 S-adenosyl-L-methionine = (sulfur carrier)-H + biotin + 2 5'-deoxyadenosine + 2 L-methionine + 2 oxidized [2Fe-2S]-[ferredoxin]</text>
        <dbReference type="Rhea" id="RHEA:22060"/>
        <dbReference type="Rhea" id="RHEA-COMP:10000"/>
        <dbReference type="Rhea" id="RHEA-COMP:10001"/>
        <dbReference type="Rhea" id="RHEA-COMP:14737"/>
        <dbReference type="Rhea" id="RHEA-COMP:14739"/>
        <dbReference type="ChEBI" id="CHEBI:17319"/>
        <dbReference type="ChEBI" id="CHEBI:29917"/>
        <dbReference type="ChEBI" id="CHEBI:33737"/>
        <dbReference type="ChEBI" id="CHEBI:33738"/>
        <dbReference type="ChEBI" id="CHEBI:57586"/>
        <dbReference type="ChEBI" id="CHEBI:57844"/>
        <dbReference type="ChEBI" id="CHEBI:59789"/>
        <dbReference type="ChEBI" id="CHEBI:64428"/>
        <dbReference type="ChEBI" id="CHEBI:149473"/>
        <dbReference type="EC" id="2.8.1.6"/>
    </reaction>
</comment>
<comment type="similarity">
    <text evidence="2 14">Belongs to the radical SAM superfamily. Biotin synthase family.</text>
</comment>
<dbReference type="SMART" id="SM00876">
    <property type="entry name" value="BATS"/>
    <property type="match status" value="1"/>
</dbReference>
<comment type="caution">
    <text evidence="17">The sequence shown here is derived from an EMBL/GenBank/DDBJ whole genome shotgun (WGS) entry which is preliminary data.</text>
</comment>
<evidence type="ECO:0000256" key="12">
    <source>
        <dbReference type="ARBA" id="ARBA00023014"/>
    </source>
</evidence>
<dbReference type="GO" id="GO:0009102">
    <property type="term" value="P:biotin biosynthetic process"/>
    <property type="evidence" value="ECO:0007669"/>
    <property type="project" value="UniProtKB-UniRule"/>
</dbReference>
<feature type="binding site" evidence="14 15">
    <location>
        <position position="201"/>
    </location>
    <ligand>
        <name>[2Fe-2S] cluster</name>
        <dbReference type="ChEBI" id="CHEBI:190135"/>
    </ligand>
</feature>
<keyword evidence="9 14" id="KW-0479">Metal-binding</keyword>
<evidence type="ECO:0000256" key="15">
    <source>
        <dbReference type="PIRSR" id="PIRSR001619-1"/>
    </source>
</evidence>
<dbReference type="SMART" id="SM00729">
    <property type="entry name" value="Elp3"/>
    <property type="match status" value="1"/>
</dbReference>
<dbReference type="PANTHER" id="PTHR22976">
    <property type="entry name" value="BIOTIN SYNTHASE"/>
    <property type="match status" value="1"/>
</dbReference>
<proteinExistence type="inferred from homology"/>
<feature type="binding site" evidence="14 15">
    <location>
        <position position="107"/>
    </location>
    <ligand>
        <name>[2Fe-2S] cluster</name>
        <dbReference type="ChEBI" id="CHEBI:190135"/>
    </ligand>
</feature>
<feature type="binding site" evidence="14 15">
    <location>
        <position position="70"/>
    </location>
    <ligand>
        <name>[4Fe-4S] cluster</name>
        <dbReference type="ChEBI" id="CHEBI:49883"/>
        <note>4Fe-4S-S-AdoMet</note>
    </ligand>
</feature>
<accession>A0A2I1NAJ3</accession>
<dbReference type="SFLD" id="SFLDS00029">
    <property type="entry name" value="Radical_SAM"/>
    <property type="match status" value="1"/>
</dbReference>
<protein>
    <recommendedName>
        <fullName evidence="4 14">Biotin synthase</fullName>
        <ecNumber evidence="4 14">2.8.1.6</ecNumber>
    </recommendedName>
</protein>
<dbReference type="GO" id="GO:0051539">
    <property type="term" value="F:4 iron, 4 sulfur cluster binding"/>
    <property type="evidence" value="ECO:0007669"/>
    <property type="project" value="UniProtKB-KW"/>
</dbReference>
<organism evidence="17 18">
    <name type="scientific">Campylobacter ureolyticus</name>
    <dbReference type="NCBI Taxonomy" id="827"/>
    <lineage>
        <taxon>Bacteria</taxon>
        <taxon>Pseudomonadati</taxon>
        <taxon>Campylobacterota</taxon>
        <taxon>Epsilonproteobacteria</taxon>
        <taxon>Campylobacterales</taxon>
        <taxon>Campylobacteraceae</taxon>
        <taxon>Campylobacter</taxon>
    </lineage>
</organism>
<dbReference type="AlphaFoldDB" id="A0A2I1NAJ3"/>
<evidence type="ECO:0000313" key="18">
    <source>
        <dbReference type="Proteomes" id="UP000234639"/>
    </source>
</evidence>
<dbReference type="GO" id="GO:0004076">
    <property type="term" value="F:biotin synthase activity"/>
    <property type="evidence" value="ECO:0007669"/>
    <property type="project" value="UniProtKB-UniRule"/>
</dbReference>
<evidence type="ECO:0000256" key="4">
    <source>
        <dbReference type="ARBA" id="ARBA00012236"/>
    </source>
</evidence>
<keyword evidence="7 14" id="KW-0949">S-adenosyl-L-methionine</keyword>
<comment type="cofactor">
    <cofactor evidence="14 15">
        <name>[4Fe-4S] cluster</name>
        <dbReference type="ChEBI" id="CHEBI:49883"/>
    </cofactor>
    <text evidence="14 15">Binds 1 [4Fe-4S] cluster. The cluster is coordinated with 3 cysteines and an exchangeable S-adenosyl-L-methionine.</text>
</comment>
<evidence type="ECO:0000256" key="11">
    <source>
        <dbReference type="ARBA" id="ARBA00023004"/>
    </source>
</evidence>
<dbReference type="InterPro" id="IPR024177">
    <property type="entry name" value="Biotin_synthase"/>
</dbReference>
<keyword evidence="8 14" id="KW-0001">2Fe-2S</keyword>
<evidence type="ECO:0000256" key="2">
    <source>
        <dbReference type="ARBA" id="ARBA00010765"/>
    </source>
</evidence>
<evidence type="ECO:0000256" key="6">
    <source>
        <dbReference type="ARBA" id="ARBA00022679"/>
    </source>
</evidence>
<dbReference type="PIRSF" id="PIRSF001619">
    <property type="entry name" value="Biotin_synth"/>
    <property type="match status" value="1"/>
</dbReference>
<sequence>MSFISDLANSVIKTEDIKKEDALKLACSSDLEELLENADKIRKHFCKNNFNLCSIINAKSGKCSENCKYCAQSAHFKTNSPNYSLLNNDIIFKEALKFEEKGVHRFSLVMSGKGVKDNSDELNRLEEIYKYLTKNSKIHLCGSFGIVSLETLKKLKNAGLKTYHHNLETSRRFFPKICSTHTYDDRINTIKNAKLAGLDVCSGAIFGMGENLEDRINLAFDLKKLNVSSVPLNILTPIKGTPLENLPPLPKDEILKSIAIFRFILPKAYLRYAGGRNNLGEFVETGLNGGINSALTGDFLTTKGDGVENDKKMVLKNGFEI</sequence>
<dbReference type="InterPro" id="IPR058240">
    <property type="entry name" value="rSAM_sf"/>
</dbReference>
<feature type="binding site" evidence="14 15">
    <location>
        <position position="271"/>
    </location>
    <ligand>
        <name>[2Fe-2S] cluster</name>
        <dbReference type="ChEBI" id="CHEBI:190135"/>
    </ligand>
</feature>
<dbReference type="GO" id="GO:0005506">
    <property type="term" value="F:iron ion binding"/>
    <property type="evidence" value="ECO:0007669"/>
    <property type="project" value="UniProtKB-UniRule"/>
</dbReference>
<feature type="binding site" evidence="14 15">
    <location>
        <position position="141"/>
    </location>
    <ligand>
        <name>[2Fe-2S] cluster</name>
        <dbReference type="ChEBI" id="CHEBI:190135"/>
    </ligand>
</feature>
<feature type="binding site" evidence="14 15">
    <location>
        <position position="67"/>
    </location>
    <ligand>
        <name>[4Fe-4S] cluster</name>
        <dbReference type="ChEBI" id="CHEBI:49883"/>
        <note>4Fe-4S-S-AdoMet</note>
    </ligand>
</feature>
<dbReference type="SUPFAM" id="SSF102114">
    <property type="entry name" value="Radical SAM enzymes"/>
    <property type="match status" value="1"/>
</dbReference>
<dbReference type="Gene3D" id="3.20.20.70">
    <property type="entry name" value="Aldolase class I"/>
    <property type="match status" value="1"/>
</dbReference>
<dbReference type="InterPro" id="IPR007197">
    <property type="entry name" value="rSAM"/>
</dbReference>
<evidence type="ECO:0000256" key="13">
    <source>
        <dbReference type="ARBA" id="ARBA00051157"/>
    </source>
</evidence>
<evidence type="ECO:0000256" key="9">
    <source>
        <dbReference type="ARBA" id="ARBA00022723"/>
    </source>
</evidence>
<evidence type="ECO:0000259" key="16">
    <source>
        <dbReference type="PROSITE" id="PS51918"/>
    </source>
</evidence>
<dbReference type="RefSeq" id="WP_101636990.1">
    <property type="nucleotide sequence ID" value="NZ_PKHU01000003.1"/>
</dbReference>
<dbReference type="FunFam" id="3.20.20.70:FF:000026">
    <property type="entry name" value="Biotin synthase"/>
    <property type="match status" value="1"/>
</dbReference>
<dbReference type="PANTHER" id="PTHR22976:SF2">
    <property type="entry name" value="BIOTIN SYNTHASE, MITOCHONDRIAL"/>
    <property type="match status" value="1"/>
</dbReference>
<comment type="cofactor">
    <cofactor evidence="15">
        <name>[2Fe-2S] cluster</name>
        <dbReference type="ChEBI" id="CHEBI:190135"/>
    </cofactor>
    <text evidence="15">Binds 1 [2Fe-2S] cluster. The cluster is coordinated with 3 cysteines and 1 arginine.</text>
</comment>
<keyword evidence="10 14" id="KW-0093">Biotin biosynthesis</keyword>
<dbReference type="InterPro" id="IPR013785">
    <property type="entry name" value="Aldolase_TIM"/>
</dbReference>
<comment type="subunit">
    <text evidence="3 14">Homodimer.</text>
</comment>
<dbReference type="InterPro" id="IPR010722">
    <property type="entry name" value="BATS_dom"/>
</dbReference>
<keyword evidence="6 14" id="KW-0808">Transferase</keyword>
<evidence type="ECO:0000256" key="10">
    <source>
        <dbReference type="ARBA" id="ARBA00022756"/>
    </source>
</evidence>
<evidence type="ECO:0000256" key="7">
    <source>
        <dbReference type="ARBA" id="ARBA00022691"/>
    </source>
</evidence>
<evidence type="ECO:0000313" key="17">
    <source>
        <dbReference type="EMBL" id="PKZ29403.1"/>
    </source>
</evidence>
<comment type="function">
    <text evidence="14">Catalyzes the conversion of dethiobiotin (DTB) to biotin by the insertion of a sulfur atom into dethiobiotin via a radical-based mechanism.</text>
</comment>
<comment type="pathway">
    <text evidence="1 14">Cofactor biosynthesis; biotin biosynthesis; biotin from 7,8-diaminononanoate: step 2/2.</text>
</comment>
<dbReference type="UniPathway" id="UPA00078">
    <property type="reaction ID" value="UER00162"/>
</dbReference>
<dbReference type="PROSITE" id="PS51918">
    <property type="entry name" value="RADICAL_SAM"/>
    <property type="match status" value="1"/>
</dbReference>
<dbReference type="Pfam" id="PF06968">
    <property type="entry name" value="BATS"/>
    <property type="match status" value="1"/>
</dbReference>
<gene>
    <name evidence="14" type="primary">bioB</name>
    <name evidence="17" type="ORF">CYJ41_03340</name>
</gene>
<dbReference type="CDD" id="cd01335">
    <property type="entry name" value="Radical_SAM"/>
    <property type="match status" value="1"/>
</dbReference>
<dbReference type="InterPro" id="IPR002684">
    <property type="entry name" value="Biotin_synth/BioAB"/>
</dbReference>